<evidence type="ECO:0000313" key="3">
    <source>
        <dbReference type="Proteomes" id="UP000070376"/>
    </source>
</evidence>
<protein>
    <submittedName>
        <fullName evidence="2">Uncharacterized protein</fullName>
    </submittedName>
</protein>
<organism evidence="2 3">
    <name type="scientific">Heyndrickxia coagulans</name>
    <name type="common">Weizmannia coagulans</name>
    <dbReference type="NCBI Taxonomy" id="1398"/>
    <lineage>
        <taxon>Bacteria</taxon>
        <taxon>Bacillati</taxon>
        <taxon>Bacillota</taxon>
        <taxon>Bacilli</taxon>
        <taxon>Bacillales</taxon>
        <taxon>Bacillaceae</taxon>
        <taxon>Heyndrickxia</taxon>
    </lineage>
</organism>
<gene>
    <name evidence="2" type="ORF">HMPREF3213_02989</name>
</gene>
<name>A0A133KFW1_HEYCO</name>
<reference evidence="3" key="1">
    <citation type="submission" date="2016-01" db="EMBL/GenBank/DDBJ databases">
        <authorList>
            <person name="Mitreva M."/>
            <person name="Pepin K.H."/>
            <person name="Mihindukulasuriya K.A."/>
            <person name="Fulton R."/>
            <person name="Fronick C."/>
            <person name="O'Laughlin M."/>
            <person name="Miner T."/>
            <person name="Herter B."/>
            <person name="Rosa B.A."/>
            <person name="Cordes M."/>
            <person name="Tomlinson C."/>
            <person name="Wollam A."/>
            <person name="Palsikar V.B."/>
            <person name="Mardis E.R."/>
            <person name="Wilson R.K."/>
        </authorList>
    </citation>
    <scope>NUCLEOTIDE SEQUENCE [LARGE SCALE GENOMIC DNA]</scope>
    <source>
        <strain evidence="3">GED7749B</strain>
    </source>
</reference>
<feature type="region of interest" description="Disordered" evidence="1">
    <location>
        <begin position="24"/>
        <end position="44"/>
    </location>
</feature>
<evidence type="ECO:0000256" key="1">
    <source>
        <dbReference type="SAM" id="MobiDB-lite"/>
    </source>
</evidence>
<dbReference type="EMBL" id="LRPN01000143">
    <property type="protein sequence ID" value="KWZ78426.1"/>
    <property type="molecule type" value="Genomic_DNA"/>
</dbReference>
<dbReference type="Proteomes" id="UP000070376">
    <property type="component" value="Unassembled WGS sequence"/>
</dbReference>
<accession>A0A133KFW1</accession>
<evidence type="ECO:0000313" key="2">
    <source>
        <dbReference type="EMBL" id="KWZ78426.1"/>
    </source>
</evidence>
<dbReference type="AlphaFoldDB" id="A0A133KFW1"/>
<proteinExistence type="predicted"/>
<comment type="caution">
    <text evidence="2">The sequence shown here is derived from an EMBL/GenBank/DDBJ whole genome shotgun (WGS) entry which is preliminary data.</text>
</comment>
<dbReference type="PATRIC" id="fig|1398.22.peg.2996"/>
<sequence>MNTPDTKTARFLYPFHRNRCAAVPNGRKAPEANTPGSFHLPRHPHRHMIQPLKRLPQKRNPSFRVFSRFGGSEIPAAPYAVEMPETFSAAARIKK</sequence>